<feature type="region of interest" description="Disordered" evidence="1">
    <location>
        <begin position="75"/>
        <end position="95"/>
    </location>
</feature>
<name>A0AAF3EKC8_9BILA</name>
<keyword evidence="2" id="KW-1185">Reference proteome</keyword>
<sequence length="95" mass="11366">MDKPMFGMKYFTPLEKIVHAFHMEEMWEMIHHEYVNLKSNPPTKDAFECAMDVERNGVLEMFRFLAFREPEAALRLKKKQGNDPRKKESSAHEHR</sequence>
<dbReference type="Proteomes" id="UP000887575">
    <property type="component" value="Unassembled WGS sequence"/>
</dbReference>
<evidence type="ECO:0000313" key="2">
    <source>
        <dbReference type="Proteomes" id="UP000887575"/>
    </source>
</evidence>
<evidence type="ECO:0000256" key="1">
    <source>
        <dbReference type="SAM" id="MobiDB-lite"/>
    </source>
</evidence>
<proteinExistence type="predicted"/>
<organism evidence="2 3">
    <name type="scientific">Mesorhabditis belari</name>
    <dbReference type="NCBI Taxonomy" id="2138241"/>
    <lineage>
        <taxon>Eukaryota</taxon>
        <taxon>Metazoa</taxon>
        <taxon>Ecdysozoa</taxon>
        <taxon>Nematoda</taxon>
        <taxon>Chromadorea</taxon>
        <taxon>Rhabditida</taxon>
        <taxon>Rhabditina</taxon>
        <taxon>Rhabditomorpha</taxon>
        <taxon>Rhabditoidea</taxon>
        <taxon>Rhabditidae</taxon>
        <taxon>Mesorhabditinae</taxon>
        <taxon>Mesorhabditis</taxon>
    </lineage>
</organism>
<protein>
    <submittedName>
        <fullName evidence="3">Uncharacterized protein</fullName>
    </submittedName>
</protein>
<accession>A0AAF3EKC8</accession>
<dbReference type="AlphaFoldDB" id="A0AAF3EKC8"/>
<dbReference type="WBParaSite" id="MBELARI_LOCUS14455">
    <property type="protein sequence ID" value="MBELARI_LOCUS14455"/>
    <property type="gene ID" value="MBELARI_LOCUS14455"/>
</dbReference>
<reference evidence="3" key="1">
    <citation type="submission" date="2024-02" db="UniProtKB">
        <authorList>
            <consortium name="WormBaseParasite"/>
        </authorList>
    </citation>
    <scope>IDENTIFICATION</scope>
</reference>
<evidence type="ECO:0000313" key="3">
    <source>
        <dbReference type="WBParaSite" id="MBELARI_LOCUS14455"/>
    </source>
</evidence>